<sequence>MIPKEDSSSEANGPTKSKPSLDRDAIPVRGKINVGPSFKPIFLSEEVEYVRPDDRGLGGLLTRHVGTTEFQWKHFLSKRKPGSRRSIFFLPLANPYSIPAKTWMAFMLAVDLVYTAFVVPVSVAFCTDRFARSATDTCTQVDIVGGAIYTANFILMFQCGIVVVHKNMKIVIMDGLDVAQAYFFSWRCVLDVISFLPFIYLLIILGQQPQRSIATNWVQLVSLVRLLRMIRMLSISKMVFVDSASGRYKQLPVIGGFLSVPIMYLLLLVYILAMLINLEACILILSAYLHPRDMTVFWDAIDWEDVWNDSHAYQWYAAMYWAITTSTSTGYGDITPQNRTEKILSNVMMILGMISFGLLIGAFGNLLTRASATAHALYTQRKKVHEVDDWLKNRGLGLDSKLRGEIDVWAHQWHGQLEPWLMGTLIGRPTFSSIGLLNA</sequence>
<evidence type="ECO:0000256" key="4">
    <source>
        <dbReference type="ARBA" id="ARBA00022882"/>
    </source>
</evidence>
<keyword evidence="3" id="KW-0631">Potassium channel</keyword>
<keyword evidence="4" id="KW-0851">Voltage-gated channel</keyword>
<keyword evidence="4" id="KW-0813">Transport</keyword>
<keyword evidence="4" id="KW-0406">Ion transport</keyword>
<evidence type="ECO:0000256" key="5">
    <source>
        <dbReference type="ARBA" id="ARBA00022989"/>
    </source>
</evidence>
<reference evidence="10" key="1">
    <citation type="submission" date="2017-08" db="EMBL/GenBank/DDBJ databases">
        <authorList>
            <person name="Polle J.E."/>
            <person name="Barry K."/>
            <person name="Cushman J."/>
            <person name="Schmutz J."/>
            <person name="Tran D."/>
            <person name="Hathwaick L.T."/>
            <person name="Yim W.C."/>
            <person name="Jenkins J."/>
            <person name="Mckie-Krisberg Z.M."/>
            <person name="Prochnik S."/>
            <person name="Lindquist E."/>
            <person name="Dockter R.B."/>
            <person name="Adam C."/>
            <person name="Molina H."/>
            <person name="Bunkerborg J."/>
            <person name="Jin E."/>
            <person name="Buchheim M."/>
            <person name="Magnuson J."/>
        </authorList>
    </citation>
    <scope>NUCLEOTIDE SEQUENCE</scope>
    <source>
        <strain evidence="10">CCAP 19/18</strain>
    </source>
</reference>
<gene>
    <name evidence="10" type="ORF">DUNSADRAFT_154</name>
</gene>
<dbReference type="Gene3D" id="1.10.287.70">
    <property type="match status" value="1"/>
</dbReference>
<evidence type="ECO:0000313" key="11">
    <source>
        <dbReference type="Proteomes" id="UP000815325"/>
    </source>
</evidence>
<evidence type="ECO:0000256" key="2">
    <source>
        <dbReference type="ARBA" id="ARBA00022692"/>
    </source>
</evidence>
<dbReference type="Pfam" id="PF00520">
    <property type="entry name" value="Ion_trans"/>
    <property type="match status" value="1"/>
</dbReference>
<dbReference type="InterPro" id="IPR005821">
    <property type="entry name" value="Ion_trans_dom"/>
</dbReference>
<evidence type="ECO:0000256" key="6">
    <source>
        <dbReference type="ARBA" id="ARBA00023136"/>
    </source>
</evidence>
<evidence type="ECO:0000256" key="7">
    <source>
        <dbReference type="SAM" id="MobiDB-lite"/>
    </source>
</evidence>
<feature type="transmembrane region" description="Helical" evidence="8">
    <location>
        <begin position="143"/>
        <end position="164"/>
    </location>
</feature>
<organism evidence="10 11">
    <name type="scientific">Dunaliella salina</name>
    <name type="common">Green alga</name>
    <name type="synonym">Protococcus salinus</name>
    <dbReference type="NCBI Taxonomy" id="3046"/>
    <lineage>
        <taxon>Eukaryota</taxon>
        <taxon>Viridiplantae</taxon>
        <taxon>Chlorophyta</taxon>
        <taxon>core chlorophytes</taxon>
        <taxon>Chlorophyceae</taxon>
        <taxon>CS clade</taxon>
        <taxon>Chlamydomonadales</taxon>
        <taxon>Dunaliellaceae</taxon>
        <taxon>Dunaliella</taxon>
    </lineage>
</organism>
<feature type="transmembrane region" description="Helical" evidence="8">
    <location>
        <begin position="347"/>
        <end position="367"/>
    </location>
</feature>
<feature type="transmembrane region" description="Helical" evidence="8">
    <location>
        <begin position="261"/>
        <end position="285"/>
    </location>
</feature>
<dbReference type="SUPFAM" id="SSF81324">
    <property type="entry name" value="Voltage-gated potassium channels"/>
    <property type="match status" value="1"/>
</dbReference>
<dbReference type="EMBL" id="MU070436">
    <property type="protein sequence ID" value="KAF5827739.1"/>
    <property type="molecule type" value="Genomic_DNA"/>
</dbReference>
<evidence type="ECO:0000256" key="8">
    <source>
        <dbReference type="SAM" id="Phobius"/>
    </source>
</evidence>
<dbReference type="PANTHER" id="PTHR45743">
    <property type="entry name" value="POTASSIUM CHANNEL AKT1"/>
    <property type="match status" value="1"/>
</dbReference>
<dbReference type="InterPro" id="IPR003938">
    <property type="entry name" value="K_chnl_volt-dep_EAG/ELK/ERG"/>
</dbReference>
<dbReference type="Proteomes" id="UP000815325">
    <property type="component" value="Unassembled WGS sequence"/>
</dbReference>
<evidence type="ECO:0000313" key="10">
    <source>
        <dbReference type="EMBL" id="KAF5827739.1"/>
    </source>
</evidence>
<feature type="transmembrane region" description="Helical" evidence="8">
    <location>
        <begin position="112"/>
        <end position="131"/>
    </location>
</feature>
<keyword evidence="3" id="KW-0633">Potassium transport</keyword>
<keyword evidence="11" id="KW-1185">Reference proteome</keyword>
<protein>
    <recommendedName>
        <fullName evidence="9">Ion transport domain-containing protein</fullName>
    </recommendedName>
</protein>
<accession>A0ABQ7FZF8</accession>
<keyword evidence="6 8" id="KW-0472">Membrane</keyword>
<evidence type="ECO:0000256" key="3">
    <source>
        <dbReference type="ARBA" id="ARBA00022826"/>
    </source>
</evidence>
<evidence type="ECO:0000259" key="9">
    <source>
        <dbReference type="Pfam" id="PF00520"/>
    </source>
</evidence>
<dbReference type="InterPro" id="IPR045319">
    <property type="entry name" value="KAT/AKT"/>
</dbReference>
<keyword evidence="3" id="KW-0630">Potassium</keyword>
<dbReference type="PRINTS" id="PR01463">
    <property type="entry name" value="EAGCHANLFMLY"/>
</dbReference>
<keyword evidence="4" id="KW-0407">Ion channel</keyword>
<evidence type="ECO:0000256" key="1">
    <source>
        <dbReference type="ARBA" id="ARBA00004141"/>
    </source>
</evidence>
<keyword evidence="5 8" id="KW-1133">Transmembrane helix</keyword>
<keyword evidence="2 8" id="KW-0812">Transmembrane</keyword>
<name>A0ABQ7FZF8_DUNSA</name>
<feature type="domain" description="Ion transport" evidence="9">
    <location>
        <begin position="103"/>
        <end position="370"/>
    </location>
</feature>
<dbReference type="PANTHER" id="PTHR45743:SF2">
    <property type="entry name" value="POTASSIUM CHANNEL AKT1"/>
    <property type="match status" value="1"/>
</dbReference>
<feature type="compositionally biased region" description="Polar residues" evidence="7">
    <location>
        <begin position="9"/>
        <end position="18"/>
    </location>
</feature>
<proteinExistence type="predicted"/>
<feature type="region of interest" description="Disordered" evidence="7">
    <location>
        <begin position="1"/>
        <end position="23"/>
    </location>
</feature>
<feature type="transmembrane region" description="Helical" evidence="8">
    <location>
        <begin position="184"/>
        <end position="205"/>
    </location>
</feature>
<comment type="caution">
    <text evidence="10">The sequence shown here is derived from an EMBL/GenBank/DDBJ whole genome shotgun (WGS) entry which is preliminary data.</text>
</comment>
<comment type="subcellular location">
    <subcellularLocation>
        <location evidence="1">Membrane</location>
        <topology evidence="1">Multi-pass membrane protein</topology>
    </subcellularLocation>
</comment>